<keyword evidence="2 4" id="KW-0808">Transferase</keyword>
<dbReference type="PANTHER" id="PTHR22916:SF51">
    <property type="entry name" value="GLYCOSYLTRANSFERASE EPSH-RELATED"/>
    <property type="match status" value="1"/>
</dbReference>
<reference evidence="4 5" key="1">
    <citation type="submission" date="2008-04" db="EMBL/GenBank/DDBJ databases">
        <title>Draft genome sequence of Bacteroides coprocola (DSM 17136).</title>
        <authorList>
            <person name="Sudarsanam P."/>
            <person name="Ley R."/>
            <person name="Guruge J."/>
            <person name="Turnbaugh P.J."/>
            <person name="Mahowald M."/>
            <person name="Liep D."/>
            <person name="Gordon J."/>
        </authorList>
    </citation>
    <scope>NUCLEOTIDE SEQUENCE [LARGE SCALE GENOMIC DNA]</scope>
    <source>
        <strain evidence="4 5">DSM 17136</strain>
    </source>
</reference>
<proteinExistence type="predicted"/>
<dbReference type="OrthoDB" id="396512at2"/>
<dbReference type="AlphaFoldDB" id="B3JEB6"/>
<dbReference type="eggNOG" id="COG1216">
    <property type="taxonomic scope" value="Bacteria"/>
</dbReference>
<dbReference type="RefSeq" id="WP_007567946.1">
    <property type="nucleotide sequence ID" value="NZ_DS981465.1"/>
</dbReference>
<gene>
    <name evidence="4" type="ORF">BACCOP_00207</name>
</gene>
<dbReference type="InterPro" id="IPR029044">
    <property type="entry name" value="Nucleotide-diphossugar_trans"/>
</dbReference>
<evidence type="ECO:0000259" key="3">
    <source>
        <dbReference type="Pfam" id="PF00535"/>
    </source>
</evidence>
<dbReference type="CDD" id="cd00761">
    <property type="entry name" value="Glyco_tranf_GTA_type"/>
    <property type="match status" value="1"/>
</dbReference>
<dbReference type="Gene3D" id="3.90.550.10">
    <property type="entry name" value="Spore Coat Polysaccharide Biosynthesis Protein SpsA, Chain A"/>
    <property type="match status" value="1"/>
</dbReference>
<comment type="caution">
    <text evidence="4">The sequence shown here is derived from an EMBL/GenBank/DDBJ whole genome shotgun (WGS) entry which is preliminary data.</text>
</comment>
<accession>B3JEB6</accession>
<evidence type="ECO:0000256" key="2">
    <source>
        <dbReference type="ARBA" id="ARBA00022679"/>
    </source>
</evidence>
<dbReference type="Pfam" id="PF00535">
    <property type="entry name" value="Glycos_transf_2"/>
    <property type="match status" value="1"/>
</dbReference>
<dbReference type="PANTHER" id="PTHR22916">
    <property type="entry name" value="GLYCOSYLTRANSFERASE"/>
    <property type="match status" value="1"/>
</dbReference>
<evidence type="ECO:0000256" key="1">
    <source>
        <dbReference type="ARBA" id="ARBA00022676"/>
    </source>
</evidence>
<dbReference type="Proteomes" id="UP000003146">
    <property type="component" value="Unassembled WGS sequence"/>
</dbReference>
<sequence length="344" mass="41021">MSPKVSIIVPVYNVEKYIHRCVESLINQTLKDIEIILVDDESPDSCPSICDEYAQKDARIKVIHKKNEGLGLTRNAGLEIASGEFIAFIDSDDWVDLTMYETLYNTAKNNQCDTVYCSLQYYYSPNKIIPFKEVNEETFFQGRKEIDTFLLDMLAPLPTYHSDVKYMVSVCKAIYSRNIIRNHHLKFVSERIIASEDMVFHTQYLKLSEKIGFIPKYFYNYFQNENSITHTYTETKIERLKKFIQEMDVTFSQYFNQSEYYIRLQRKALHYLRTSLYIKYQITKSHPFIEQIKEFKELCDDEIFSKTLVDYPYHLLPLKHRLFYFFIKFKITSLLILMYKLHKV</sequence>
<dbReference type="STRING" id="470145.BACCOP_00207"/>
<reference evidence="4 5" key="2">
    <citation type="submission" date="2008-04" db="EMBL/GenBank/DDBJ databases">
        <authorList>
            <person name="Fulton L."/>
            <person name="Clifton S."/>
            <person name="Fulton B."/>
            <person name="Xu J."/>
            <person name="Minx P."/>
            <person name="Pepin K.H."/>
            <person name="Johnson M."/>
            <person name="Thiruvilangam P."/>
            <person name="Bhonagiri V."/>
            <person name="Nash W.E."/>
            <person name="Mardis E.R."/>
            <person name="Wilson R.K."/>
        </authorList>
    </citation>
    <scope>NUCLEOTIDE SEQUENCE [LARGE SCALE GENOMIC DNA]</scope>
    <source>
        <strain evidence="4 5">DSM 17136</strain>
    </source>
</reference>
<feature type="domain" description="Glycosyltransferase 2-like" evidence="3">
    <location>
        <begin position="6"/>
        <end position="134"/>
    </location>
</feature>
<dbReference type="InterPro" id="IPR001173">
    <property type="entry name" value="Glyco_trans_2-like"/>
</dbReference>
<protein>
    <submittedName>
        <fullName evidence="4">Glycosyltransferase, group 2 family protein</fullName>
        <ecNumber evidence="4">2.4.-.-</ecNumber>
    </submittedName>
</protein>
<dbReference type="SUPFAM" id="SSF53448">
    <property type="entry name" value="Nucleotide-diphospho-sugar transferases"/>
    <property type="match status" value="1"/>
</dbReference>
<dbReference type="EMBL" id="ABIY02000022">
    <property type="protein sequence ID" value="EDV02648.1"/>
    <property type="molecule type" value="Genomic_DNA"/>
</dbReference>
<evidence type="ECO:0000313" key="4">
    <source>
        <dbReference type="EMBL" id="EDV02648.1"/>
    </source>
</evidence>
<dbReference type="HOGENOM" id="CLU_025996_25_0_10"/>
<evidence type="ECO:0000313" key="5">
    <source>
        <dbReference type="Proteomes" id="UP000003146"/>
    </source>
</evidence>
<dbReference type="GO" id="GO:0016758">
    <property type="term" value="F:hexosyltransferase activity"/>
    <property type="evidence" value="ECO:0007669"/>
    <property type="project" value="UniProtKB-ARBA"/>
</dbReference>
<name>B3JEB6_9BACT</name>
<keyword evidence="1 4" id="KW-0328">Glycosyltransferase</keyword>
<organism evidence="4 5">
    <name type="scientific">Phocaeicola coprocola DSM 17136</name>
    <dbReference type="NCBI Taxonomy" id="470145"/>
    <lineage>
        <taxon>Bacteria</taxon>
        <taxon>Pseudomonadati</taxon>
        <taxon>Bacteroidota</taxon>
        <taxon>Bacteroidia</taxon>
        <taxon>Bacteroidales</taxon>
        <taxon>Bacteroidaceae</taxon>
        <taxon>Phocaeicola</taxon>
    </lineage>
</organism>
<dbReference type="EC" id="2.4.-.-" evidence="4"/>